<dbReference type="Pfam" id="PF17677">
    <property type="entry name" value="Glyco_hydro38C2"/>
    <property type="match status" value="1"/>
</dbReference>
<dbReference type="GO" id="GO:0016787">
    <property type="term" value="F:hydrolase activity"/>
    <property type="evidence" value="ECO:0007669"/>
    <property type="project" value="UniProtKB-KW"/>
</dbReference>
<evidence type="ECO:0000313" key="2">
    <source>
        <dbReference type="EMBL" id="MCM2535886.1"/>
    </source>
</evidence>
<keyword evidence="3" id="KW-1185">Reference proteome</keyword>
<organism evidence="2 3">
    <name type="scientific">Neobacillus pocheonensis</name>
    <dbReference type="NCBI Taxonomy" id="363869"/>
    <lineage>
        <taxon>Bacteria</taxon>
        <taxon>Bacillati</taxon>
        <taxon>Bacillota</taxon>
        <taxon>Bacilli</taxon>
        <taxon>Bacillales</taxon>
        <taxon>Bacillaceae</taxon>
        <taxon>Neobacillus</taxon>
    </lineage>
</organism>
<dbReference type="EMBL" id="JAMQCR010000003">
    <property type="protein sequence ID" value="MCM2535886.1"/>
    <property type="molecule type" value="Genomic_DNA"/>
</dbReference>
<dbReference type="Proteomes" id="UP001523262">
    <property type="component" value="Unassembled WGS sequence"/>
</dbReference>
<evidence type="ECO:0000259" key="1">
    <source>
        <dbReference type="Pfam" id="PF17677"/>
    </source>
</evidence>
<protein>
    <submittedName>
        <fullName evidence="2">Glycosyl hydrolase-related protein</fullName>
    </submittedName>
</protein>
<reference evidence="2 3" key="1">
    <citation type="submission" date="2022-06" db="EMBL/GenBank/DDBJ databases">
        <authorList>
            <person name="Jeon C.O."/>
        </authorList>
    </citation>
    <scope>NUCLEOTIDE SEQUENCE [LARGE SCALE GENOMIC DNA]</scope>
    <source>
        <strain evidence="2 3">KCTC 13943</strain>
    </source>
</reference>
<gene>
    <name evidence="2" type="ORF">NDK43_30860</name>
</gene>
<comment type="caution">
    <text evidence="2">The sequence shown here is derived from an EMBL/GenBank/DDBJ whole genome shotgun (WGS) entry which is preliminary data.</text>
</comment>
<name>A0ABT0WHU6_9BACI</name>
<keyword evidence="2" id="KW-0378">Hydrolase</keyword>
<sequence length="82" mass="9365">MAISALKKSENDSSLLVRIYNTTNQPIDAAKVEINQEFFKSIKLVDLNEVPITDVDERILFIDNEIQLKDIRANEILSFKLA</sequence>
<proteinExistence type="predicted"/>
<dbReference type="Gene3D" id="2.60.40.2220">
    <property type="match status" value="1"/>
</dbReference>
<feature type="domain" description="Glycosyl hydrolases family 38 C-terminal" evidence="1">
    <location>
        <begin position="2"/>
        <end position="65"/>
    </location>
</feature>
<evidence type="ECO:0000313" key="3">
    <source>
        <dbReference type="Proteomes" id="UP001523262"/>
    </source>
</evidence>
<dbReference type="InterPro" id="IPR041147">
    <property type="entry name" value="GH38_C"/>
</dbReference>
<accession>A0ABT0WHU6</accession>